<sequence length="255" mass="28440">MRISPDSEGEEMRVLASSGPCNRTSALVLSTRTNKDELGQLLININLHECKFQSSKRDMQFNAPFIGTFTPNLVPVLIGTQWQLKENGQDDVRKVHKVGPIVRPPAALAVPVALASPLSPAGVASPSTVAKRLPRHFTFGRSRVLTPVPPDQVWVFFRGFHTPSHREFTVCAAALRHCLPFFDKERTLVMLNQAKHRQKTSDIFFQAMIGGEVASAATKLKLWKFNEEAAALFGRCIIQAYEFDSKGEQFYCEGR</sequence>
<dbReference type="Proteomes" id="UP000719412">
    <property type="component" value="Unassembled WGS sequence"/>
</dbReference>
<name>A0A8J6L320_TENMO</name>
<keyword evidence="2" id="KW-1185">Reference proteome</keyword>
<dbReference type="EMBL" id="JABDTM020027881">
    <property type="protein sequence ID" value="KAH0809844.1"/>
    <property type="molecule type" value="Genomic_DNA"/>
</dbReference>
<proteinExistence type="predicted"/>
<evidence type="ECO:0000313" key="1">
    <source>
        <dbReference type="EMBL" id="KAH0809844.1"/>
    </source>
</evidence>
<gene>
    <name evidence="1" type="ORF">GEV33_012947</name>
</gene>
<reference evidence="1" key="2">
    <citation type="submission" date="2021-08" db="EMBL/GenBank/DDBJ databases">
        <authorList>
            <person name="Eriksson T."/>
        </authorList>
    </citation>
    <scope>NUCLEOTIDE SEQUENCE</scope>
    <source>
        <strain evidence="1">Stoneville</strain>
        <tissue evidence="1">Whole head</tissue>
    </source>
</reference>
<reference evidence="1" key="1">
    <citation type="journal article" date="2020" name="J Insects Food Feed">
        <title>The yellow mealworm (Tenebrio molitor) genome: a resource for the emerging insects as food and feed industry.</title>
        <authorList>
            <person name="Eriksson T."/>
            <person name="Andere A."/>
            <person name="Kelstrup H."/>
            <person name="Emery V."/>
            <person name="Picard C."/>
        </authorList>
    </citation>
    <scope>NUCLEOTIDE SEQUENCE</scope>
    <source>
        <strain evidence="1">Stoneville</strain>
        <tissue evidence="1">Whole head</tissue>
    </source>
</reference>
<accession>A0A8J6L320</accession>
<evidence type="ECO:0000313" key="2">
    <source>
        <dbReference type="Proteomes" id="UP000719412"/>
    </source>
</evidence>
<protein>
    <submittedName>
        <fullName evidence="1">Uncharacterized protein</fullName>
    </submittedName>
</protein>
<comment type="caution">
    <text evidence="1">The sequence shown here is derived from an EMBL/GenBank/DDBJ whole genome shotgun (WGS) entry which is preliminary data.</text>
</comment>
<organism evidence="1 2">
    <name type="scientific">Tenebrio molitor</name>
    <name type="common">Yellow mealworm beetle</name>
    <dbReference type="NCBI Taxonomy" id="7067"/>
    <lineage>
        <taxon>Eukaryota</taxon>
        <taxon>Metazoa</taxon>
        <taxon>Ecdysozoa</taxon>
        <taxon>Arthropoda</taxon>
        <taxon>Hexapoda</taxon>
        <taxon>Insecta</taxon>
        <taxon>Pterygota</taxon>
        <taxon>Neoptera</taxon>
        <taxon>Endopterygota</taxon>
        <taxon>Coleoptera</taxon>
        <taxon>Polyphaga</taxon>
        <taxon>Cucujiformia</taxon>
        <taxon>Tenebrionidae</taxon>
        <taxon>Tenebrio</taxon>
    </lineage>
</organism>
<dbReference type="AlphaFoldDB" id="A0A8J6L320"/>